<dbReference type="GO" id="GO:0005524">
    <property type="term" value="F:ATP binding"/>
    <property type="evidence" value="ECO:0007669"/>
    <property type="project" value="UniProtKB-KW"/>
</dbReference>
<dbReference type="PANTHER" id="PTHR43297:SF14">
    <property type="entry name" value="ATPASE AAA-TYPE CORE DOMAIN-CONTAINING PROTEIN"/>
    <property type="match status" value="1"/>
</dbReference>
<dbReference type="GO" id="GO:0015833">
    <property type="term" value="P:peptide transport"/>
    <property type="evidence" value="ECO:0007669"/>
    <property type="project" value="InterPro"/>
</dbReference>
<evidence type="ECO:0000256" key="7">
    <source>
        <dbReference type="ARBA" id="ARBA00022840"/>
    </source>
</evidence>
<accession>A0A923KWQ2</accession>
<dbReference type="FunFam" id="3.40.50.300:FF:000016">
    <property type="entry name" value="Oligopeptide ABC transporter ATP-binding component"/>
    <property type="match status" value="1"/>
</dbReference>
<comment type="caution">
    <text evidence="11">The sequence shown here is derived from an EMBL/GenBank/DDBJ whole genome shotgun (WGS) entry which is preliminary data.</text>
</comment>
<dbReference type="AlphaFoldDB" id="A0A923KWQ2"/>
<comment type="subcellular location">
    <subcellularLocation>
        <location evidence="1">Cell membrane</location>
        <topology evidence="1">Peripheral membrane protein</topology>
    </subcellularLocation>
</comment>
<evidence type="ECO:0000256" key="3">
    <source>
        <dbReference type="ARBA" id="ARBA00022448"/>
    </source>
</evidence>
<dbReference type="Pfam" id="PF00005">
    <property type="entry name" value="ABC_tran"/>
    <property type="match status" value="1"/>
</dbReference>
<evidence type="ECO:0000256" key="9">
    <source>
        <dbReference type="ARBA" id="ARBA00023136"/>
    </source>
</evidence>
<evidence type="ECO:0000313" key="11">
    <source>
        <dbReference type="EMBL" id="MBC5582156.1"/>
    </source>
</evidence>
<comment type="similarity">
    <text evidence="2">Belongs to the ABC transporter superfamily.</text>
</comment>
<dbReference type="InterPro" id="IPR003593">
    <property type="entry name" value="AAA+_ATPase"/>
</dbReference>
<dbReference type="EMBL" id="JACONZ010000004">
    <property type="protein sequence ID" value="MBC5582156.1"/>
    <property type="molecule type" value="Genomic_DNA"/>
</dbReference>
<evidence type="ECO:0000256" key="5">
    <source>
        <dbReference type="ARBA" id="ARBA00022519"/>
    </source>
</evidence>
<dbReference type="Proteomes" id="UP000659630">
    <property type="component" value="Unassembled WGS sequence"/>
</dbReference>
<keyword evidence="8" id="KW-1278">Translocase</keyword>
<feature type="domain" description="ABC transporter" evidence="10">
    <location>
        <begin position="2"/>
        <end position="253"/>
    </location>
</feature>
<keyword evidence="3" id="KW-0813">Transport</keyword>
<dbReference type="InterPro" id="IPR017871">
    <property type="entry name" value="ABC_transporter-like_CS"/>
</dbReference>
<dbReference type="Gene3D" id="3.40.50.300">
    <property type="entry name" value="P-loop containing nucleotide triphosphate hydrolases"/>
    <property type="match status" value="1"/>
</dbReference>
<dbReference type="SMART" id="SM00382">
    <property type="entry name" value="AAA"/>
    <property type="match status" value="1"/>
</dbReference>
<keyword evidence="5" id="KW-0997">Cell inner membrane</keyword>
<dbReference type="InterPro" id="IPR050388">
    <property type="entry name" value="ABC_Ni/Peptide_Import"/>
</dbReference>
<evidence type="ECO:0000256" key="6">
    <source>
        <dbReference type="ARBA" id="ARBA00022741"/>
    </source>
</evidence>
<keyword evidence="4" id="KW-1003">Cell membrane</keyword>
<evidence type="ECO:0000256" key="8">
    <source>
        <dbReference type="ARBA" id="ARBA00022967"/>
    </source>
</evidence>
<dbReference type="InterPro" id="IPR013563">
    <property type="entry name" value="Oligopep_ABC_C"/>
</dbReference>
<organism evidence="11 12">
    <name type="scientific">Anaerofilum hominis</name>
    <dbReference type="NCBI Taxonomy" id="2763016"/>
    <lineage>
        <taxon>Bacteria</taxon>
        <taxon>Bacillati</taxon>
        <taxon>Bacillota</taxon>
        <taxon>Clostridia</taxon>
        <taxon>Eubacteriales</taxon>
        <taxon>Oscillospiraceae</taxon>
        <taxon>Anaerofilum</taxon>
    </lineage>
</organism>
<dbReference type="PANTHER" id="PTHR43297">
    <property type="entry name" value="OLIGOPEPTIDE TRANSPORT ATP-BINDING PROTEIN APPD"/>
    <property type="match status" value="1"/>
</dbReference>
<protein>
    <submittedName>
        <fullName evidence="11">ABC transporter ATP-binding protein</fullName>
    </submittedName>
</protein>
<dbReference type="PROSITE" id="PS50893">
    <property type="entry name" value="ABC_TRANSPORTER_2"/>
    <property type="match status" value="1"/>
</dbReference>
<dbReference type="NCBIfam" id="TIGR01727">
    <property type="entry name" value="oligo_HPY"/>
    <property type="match status" value="1"/>
</dbReference>
<keyword evidence="6" id="KW-0547">Nucleotide-binding</keyword>
<proteinExistence type="inferred from homology"/>
<keyword evidence="9" id="KW-0472">Membrane</keyword>
<keyword evidence="7 11" id="KW-0067">ATP-binding</keyword>
<reference evidence="11" key="1">
    <citation type="submission" date="2020-08" db="EMBL/GenBank/DDBJ databases">
        <title>Genome public.</title>
        <authorList>
            <person name="Liu C."/>
            <person name="Sun Q."/>
        </authorList>
    </citation>
    <scope>NUCLEOTIDE SEQUENCE</scope>
    <source>
        <strain evidence="11">BX8</strain>
    </source>
</reference>
<keyword evidence="12" id="KW-1185">Reference proteome</keyword>
<evidence type="ECO:0000256" key="1">
    <source>
        <dbReference type="ARBA" id="ARBA00004202"/>
    </source>
</evidence>
<dbReference type="SUPFAM" id="SSF52540">
    <property type="entry name" value="P-loop containing nucleoside triphosphate hydrolases"/>
    <property type="match status" value="1"/>
</dbReference>
<evidence type="ECO:0000259" key="10">
    <source>
        <dbReference type="PROSITE" id="PS50893"/>
    </source>
</evidence>
<dbReference type="Pfam" id="PF08352">
    <property type="entry name" value="oligo_HPY"/>
    <property type="match status" value="1"/>
</dbReference>
<gene>
    <name evidence="11" type="ORF">H8S23_11620</name>
</gene>
<dbReference type="GO" id="GO:0016887">
    <property type="term" value="F:ATP hydrolysis activity"/>
    <property type="evidence" value="ECO:0007669"/>
    <property type="project" value="InterPro"/>
</dbReference>
<evidence type="ECO:0000256" key="2">
    <source>
        <dbReference type="ARBA" id="ARBA00005417"/>
    </source>
</evidence>
<dbReference type="InterPro" id="IPR027417">
    <property type="entry name" value="P-loop_NTPase"/>
</dbReference>
<evidence type="ECO:0000313" key="12">
    <source>
        <dbReference type="Proteomes" id="UP000659630"/>
    </source>
</evidence>
<dbReference type="GO" id="GO:0005886">
    <property type="term" value="C:plasma membrane"/>
    <property type="evidence" value="ECO:0007669"/>
    <property type="project" value="UniProtKB-SubCell"/>
</dbReference>
<dbReference type="CDD" id="cd03257">
    <property type="entry name" value="ABC_NikE_OppD_transporters"/>
    <property type="match status" value="1"/>
</dbReference>
<dbReference type="PROSITE" id="PS00211">
    <property type="entry name" value="ABC_TRANSPORTER_1"/>
    <property type="match status" value="1"/>
</dbReference>
<evidence type="ECO:0000256" key="4">
    <source>
        <dbReference type="ARBA" id="ARBA00022475"/>
    </source>
</evidence>
<dbReference type="InterPro" id="IPR003439">
    <property type="entry name" value="ABC_transporter-like_ATP-bd"/>
</dbReference>
<name>A0A923KWQ2_9FIRM</name>
<sequence>MLTVTGLKTYYYSGGRALPAVDGVDLELRPGEIVGIVGESGCGKSTVVRTLMGLLDPVAARREAGQAFFHGRDLFSLKEKELCRVRGRQISMIFQNPLSALDPVYTVGDQIMEMILLHEKLPRRQARQRAVELLREVNIPSPELRVDQYPHELSGGMQQRVMIAIALACRPEILIADEPTTALDVTIQAQILELLRQLRDRLGIAVILITHNMGVVAALCDRMMVMYGGVVVEEGSCRRVFAAPRHPYTRGLLAAIPSAAEDKEVLYTIPGQVPALEAPVQRCRFFGRCGCRIDRCGEKEPPLVQLEEGQRCRCWLAAGEEDQTAEREEAGTVADA</sequence>